<dbReference type="InParanoid" id="A0A1E7F8R8"/>
<dbReference type="SUPFAM" id="SSF54292">
    <property type="entry name" value="2Fe-2S ferredoxin-like"/>
    <property type="match status" value="1"/>
</dbReference>
<evidence type="ECO:0000313" key="5">
    <source>
        <dbReference type="EMBL" id="OEU14572.1"/>
    </source>
</evidence>
<dbReference type="OrthoDB" id="43290at2759"/>
<proteinExistence type="predicted"/>
<dbReference type="GO" id="GO:0046872">
    <property type="term" value="F:metal ion binding"/>
    <property type="evidence" value="ECO:0007669"/>
    <property type="project" value="UniProtKB-KW"/>
</dbReference>
<dbReference type="Proteomes" id="UP000095751">
    <property type="component" value="Unassembled WGS sequence"/>
</dbReference>
<keyword evidence="1" id="KW-0001">2Fe-2S</keyword>
<organism evidence="5 6">
    <name type="scientific">Fragilariopsis cylindrus CCMP1102</name>
    <dbReference type="NCBI Taxonomy" id="635003"/>
    <lineage>
        <taxon>Eukaryota</taxon>
        <taxon>Sar</taxon>
        <taxon>Stramenopiles</taxon>
        <taxon>Ochrophyta</taxon>
        <taxon>Bacillariophyta</taxon>
        <taxon>Bacillariophyceae</taxon>
        <taxon>Bacillariophycidae</taxon>
        <taxon>Bacillariales</taxon>
        <taxon>Bacillariaceae</taxon>
        <taxon>Fragilariopsis</taxon>
    </lineage>
</organism>
<accession>A0A1E7F8R8</accession>
<evidence type="ECO:0000313" key="6">
    <source>
        <dbReference type="Proteomes" id="UP000095751"/>
    </source>
</evidence>
<dbReference type="GO" id="GO:0051537">
    <property type="term" value="F:2 iron, 2 sulfur cluster binding"/>
    <property type="evidence" value="ECO:0007669"/>
    <property type="project" value="UniProtKB-KW"/>
</dbReference>
<dbReference type="InterPro" id="IPR012675">
    <property type="entry name" value="Beta-grasp_dom_sf"/>
</dbReference>
<dbReference type="EMBL" id="KV784360">
    <property type="protein sequence ID" value="OEU14572.1"/>
    <property type="molecule type" value="Genomic_DNA"/>
</dbReference>
<dbReference type="GO" id="GO:0140647">
    <property type="term" value="P:P450-containing electron transport chain"/>
    <property type="evidence" value="ECO:0007669"/>
    <property type="project" value="InterPro"/>
</dbReference>
<name>A0A1E7F8R8_9STRA</name>
<dbReference type="KEGG" id="fcy:FRACYDRAFT_241121"/>
<dbReference type="PANTHER" id="PTHR23426">
    <property type="entry name" value="FERREDOXIN/ADRENODOXIN"/>
    <property type="match status" value="1"/>
</dbReference>
<dbReference type="PANTHER" id="PTHR23426:SF67">
    <property type="entry name" value="2FE-2S FERREDOXIN-TYPE DOMAIN-CONTAINING PROTEIN"/>
    <property type="match status" value="1"/>
</dbReference>
<reference evidence="5 6" key="1">
    <citation type="submission" date="2016-09" db="EMBL/GenBank/DDBJ databases">
        <title>Extensive genetic diversity and differential bi-allelic expression allows diatom success in the polar Southern Ocean.</title>
        <authorList>
            <consortium name="DOE Joint Genome Institute"/>
            <person name="Mock T."/>
            <person name="Otillar R.P."/>
            <person name="Strauss J."/>
            <person name="Dupont C."/>
            <person name="Frickenhaus S."/>
            <person name="Maumus F."/>
            <person name="Mcmullan M."/>
            <person name="Sanges R."/>
            <person name="Schmutz J."/>
            <person name="Toseland A."/>
            <person name="Valas R."/>
            <person name="Veluchamy A."/>
            <person name="Ward B.J."/>
            <person name="Allen A."/>
            <person name="Barry K."/>
            <person name="Falciatore A."/>
            <person name="Ferrante M."/>
            <person name="Fortunato A.E."/>
            <person name="Gloeckner G."/>
            <person name="Gruber A."/>
            <person name="Hipkin R."/>
            <person name="Janech M."/>
            <person name="Kroth P."/>
            <person name="Leese F."/>
            <person name="Lindquist E."/>
            <person name="Lyon B.R."/>
            <person name="Martin J."/>
            <person name="Mayer C."/>
            <person name="Parker M."/>
            <person name="Quesneville H."/>
            <person name="Raymond J."/>
            <person name="Uhlig C."/>
            <person name="Valentin K.U."/>
            <person name="Worden A.Z."/>
            <person name="Armbrust E.V."/>
            <person name="Bowler C."/>
            <person name="Green B."/>
            <person name="Moulton V."/>
            <person name="Van Oosterhout C."/>
            <person name="Grigoriev I."/>
        </authorList>
    </citation>
    <scope>NUCLEOTIDE SEQUENCE [LARGE SCALE GENOMIC DNA]</scope>
    <source>
        <strain evidence="5 6">CCMP1102</strain>
    </source>
</reference>
<dbReference type="PRINTS" id="PR00355">
    <property type="entry name" value="ADRENODOXIN"/>
</dbReference>
<keyword evidence="3" id="KW-0408">Iron</keyword>
<dbReference type="GO" id="GO:0005739">
    <property type="term" value="C:mitochondrion"/>
    <property type="evidence" value="ECO:0007669"/>
    <property type="project" value="TreeGrafter"/>
</dbReference>
<dbReference type="GO" id="GO:0009055">
    <property type="term" value="F:electron transfer activity"/>
    <property type="evidence" value="ECO:0007669"/>
    <property type="project" value="TreeGrafter"/>
</dbReference>
<evidence type="ECO:0000256" key="1">
    <source>
        <dbReference type="ARBA" id="ARBA00022714"/>
    </source>
</evidence>
<gene>
    <name evidence="5" type="ORF">FRACYDRAFT_241121</name>
</gene>
<evidence type="ECO:0000256" key="3">
    <source>
        <dbReference type="ARBA" id="ARBA00023004"/>
    </source>
</evidence>
<keyword evidence="4" id="KW-0411">Iron-sulfur</keyword>
<keyword evidence="2" id="KW-0479">Metal-binding</keyword>
<dbReference type="AlphaFoldDB" id="A0A1E7F8R8"/>
<evidence type="ECO:0000256" key="2">
    <source>
        <dbReference type="ARBA" id="ARBA00022723"/>
    </source>
</evidence>
<dbReference type="InterPro" id="IPR036010">
    <property type="entry name" value="2Fe-2S_ferredoxin-like_sf"/>
</dbReference>
<sequence length="235" mass="25309">MARSSSDVDPSTNPEAKAISFLVGTLGYEQNIAQGVVDALKQSGVSGGSALLSMVRTLAGRWEVDEDAGLEALVESVTLEVARTENKKLIKIWIVPSSGWASKESDVDDDDDGSDDTPTDLKRAFQVEGYEDMSLTDVAKFGEGDGAQVLGEMIECACSGIMACSTCHVVVANEWFDRVGPPSEAELDMIDLAYNAQRTSRLGCQVILKPELDNAIFLMPLGANNMMDFIPFEDD</sequence>
<evidence type="ECO:0000256" key="4">
    <source>
        <dbReference type="ARBA" id="ARBA00023014"/>
    </source>
</evidence>
<dbReference type="InterPro" id="IPR001055">
    <property type="entry name" value="Adrenodoxin-like"/>
</dbReference>
<protein>
    <submittedName>
        <fullName evidence="5">Uncharacterized protein</fullName>
    </submittedName>
</protein>
<dbReference type="Gene3D" id="3.10.20.30">
    <property type="match status" value="1"/>
</dbReference>
<keyword evidence="6" id="KW-1185">Reference proteome</keyword>